<comment type="caution">
    <text evidence="2">The sequence shown here is derived from an EMBL/GenBank/DDBJ whole genome shotgun (WGS) entry which is preliminary data.</text>
</comment>
<name>A0A8H3WW34_9PEZI</name>
<feature type="region of interest" description="Disordered" evidence="1">
    <location>
        <begin position="1"/>
        <end position="45"/>
    </location>
</feature>
<dbReference type="Proteomes" id="UP000434172">
    <property type="component" value="Unassembled WGS sequence"/>
</dbReference>
<dbReference type="AlphaFoldDB" id="A0A8H3WW34"/>
<organism evidence="2 3">
    <name type="scientific">Colletotrichum asianum</name>
    <dbReference type="NCBI Taxonomy" id="702518"/>
    <lineage>
        <taxon>Eukaryota</taxon>
        <taxon>Fungi</taxon>
        <taxon>Dikarya</taxon>
        <taxon>Ascomycota</taxon>
        <taxon>Pezizomycotina</taxon>
        <taxon>Sordariomycetes</taxon>
        <taxon>Hypocreomycetidae</taxon>
        <taxon>Glomerellales</taxon>
        <taxon>Glomerellaceae</taxon>
        <taxon>Colletotrichum</taxon>
        <taxon>Colletotrichum gloeosporioides species complex</taxon>
    </lineage>
</organism>
<feature type="compositionally biased region" description="Polar residues" evidence="1">
    <location>
        <begin position="1"/>
        <end position="28"/>
    </location>
</feature>
<keyword evidence="3" id="KW-1185">Reference proteome</keyword>
<evidence type="ECO:0000256" key="1">
    <source>
        <dbReference type="SAM" id="MobiDB-lite"/>
    </source>
</evidence>
<gene>
    <name evidence="2" type="ORF">GQ607_000733</name>
</gene>
<sequence>MRIQETSSTGGMRTHSTALLAGTTTSNGPSSANCSPPPPSPTLTALLPPPLVLSTRRAGVAVVRSQRVVCATERGKKKQVNSNRASFLTQNFGSPGQK</sequence>
<feature type="compositionally biased region" description="Polar residues" evidence="1">
    <location>
        <begin position="80"/>
        <end position="98"/>
    </location>
</feature>
<proteinExistence type="predicted"/>
<accession>A0A8H3WW34</accession>
<evidence type="ECO:0000313" key="3">
    <source>
        <dbReference type="Proteomes" id="UP000434172"/>
    </source>
</evidence>
<reference evidence="2 3" key="1">
    <citation type="submission" date="2019-12" db="EMBL/GenBank/DDBJ databases">
        <title>A genome sequence resource for the geographically widespread anthracnose pathogen Colletotrichum asianum.</title>
        <authorList>
            <person name="Meng Y."/>
        </authorList>
    </citation>
    <scope>NUCLEOTIDE SEQUENCE [LARGE SCALE GENOMIC DNA]</scope>
    <source>
        <strain evidence="2 3">ICMP 18580</strain>
    </source>
</reference>
<dbReference type="EMBL" id="WOWK01000001">
    <property type="protein sequence ID" value="KAF0332717.1"/>
    <property type="molecule type" value="Genomic_DNA"/>
</dbReference>
<evidence type="ECO:0000313" key="2">
    <source>
        <dbReference type="EMBL" id="KAF0332717.1"/>
    </source>
</evidence>
<feature type="region of interest" description="Disordered" evidence="1">
    <location>
        <begin position="74"/>
        <end position="98"/>
    </location>
</feature>
<protein>
    <submittedName>
        <fullName evidence="2">Uncharacterized protein</fullName>
    </submittedName>
</protein>
<feature type="compositionally biased region" description="Pro residues" evidence="1">
    <location>
        <begin position="35"/>
        <end position="45"/>
    </location>
</feature>